<dbReference type="GO" id="GO:0005615">
    <property type="term" value="C:extracellular space"/>
    <property type="evidence" value="ECO:0007669"/>
    <property type="project" value="TreeGrafter"/>
</dbReference>
<dbReference type="GO" id="GO:0016298">
    <property type="term" value="F:lipase activity"/>
    <property type="evidence" value="ECO:0007669"/>
    <property type="project" value="InterPro"/>
</dbReference>
<name>A0AA51NPK0_9ADEN</name>
<evidence type="ECO:0000259" key="6">
    <source>
        <dbReference type="Pfam" id="PF00151"/>
    </source>
</evidence>
<feature type="region of interest" description="Disordered" evidence="4">
    <location>
        <begin position="579"/>
        <end position="604"/>
    </location>
</feature>
<dbReference type="PANTHER" id="PTHR11610:SF173">
    <property type="entry name" value="LIPASE DOMAIN-CONTAINING PROTEIN-RELATED"/>
    <property type="match status" value="1"/>
</dbReference>
<evidence type="ECO:0000256" key="5">
    <source>
        <dbReference type="SAM" id="Phobius"/>
    </source>
</evidence>
<feature type="region of interest" description="Disordered" evidence="4">
    <location>
        <begin position="654"/>
        <end position="674"/>
    </location>
</feature>
<dbReference type="EMBL" id="OR233592">
    <property type="protein sequence ID" value="WMQ77638.1"/>
    <property type="molecule type" value="Genomic_DNA"/>
</dbReference>
<dbReference type="Pfam" id="PF00151">
    <property type="entry name" value="Lipase"/>
    <property type="match status" value="1"/>
</dbReference>
<keyword evidence="5" id="KW-0472">Membrane</keyword>
<comment type="subcellular location">
    <subcellularLocation>
        <location evidence="1">Secreted</location>
    </subcellularLocation>
</comment>
<comment type="similarity">
    <text evidence="2">Belongs to the AB hydrolase superfamily. Lipase family.</text>
</comment>
<evidence type="ECO:0000256" key="2">
    <source>
        <dbReference type="ARBA" id="ARBA00010701"/>
    </source>
</evidence>
<accession>A0AA51NPK0</accession>
<feature type="domain" description="Lipase" evidence="6">
    <location>
        <begin position="34"/>
        <end position="178"/>
    </location>
</feature>
<dbReference type="InterPro" id="IPR013818">
    <property type="entry name" value="Lipase"/>
</dbReference>
<sequence length="724" mass="83652">MVFNNQENRFDHFSATADGFLWLMHYKYLTEQHTDIIFLIHGWHAHHSSQEIFTQLLRMHTKMTPKAAVIYVNWEKNGANDFEIGNAAYASVRLNMEGFLKSIKNRNVHCIGHSLGAHACSAICRKYREVHEFNTQCKRIVALDPASVMFKHNSGWPTTQLRVNKYDADYVVALLTNRNFMGLADLVADEYIKTNLEGWHSESCPSTLGGWKGEVCCTSYYGLRHCEYFDIGKMLNSRFIPHTKDSCSHLMAPIYFAKYLDIHTAIPIYKAPPTHPTEHREYLQSAWNSYVTSKDYRLNTYYDTVTIAYSFLLNGKTLHPADHLIVVTKHSSTYNMVKSAWSEHFNQYTSENFDITMLQIKDQWYIDRIWIESKTPIMHAKLVSANGYKESGYTTGNQSPMPTLHIKHFNCRLTISKTGRHECTVYKVSSEPAYRSMLTIDHRDTPVPPAYGQCLPPGTYDRTRIPGQHIQLRTDELRSIHYPDQYHKTDTTLQFFYAEIQNYHNLNESAWRCEMNILLASYWDGCANLTEEIGFKYRIDRKNRFFDVQFSKPGKYILNLYFQHEMLSHTITVTAPKQETTTLTTSKPLTTTSEPCPETTEQSTSKPEFVADITYYTTYTDNETTTEDWDEDYSGETYSPFTIFDYWTTDEPQEKLNGPRQRLEQSPSAEPGNGISPPTIALIAIFVAAGVIVASALIIYKYRSKLNKLRYKVNSMNHETQSML</sequence>
<dbReference type="Gene3D" id="3.40.50.1820">
    <property type="entry name" value="alpha/beta hydrolase"/>
    <property type="match status" value="1"/>
</dbReference>
<organism evidence="7">
    <name type="scientific">Zoothera dauma adenovirus</name>
    <dbReference type="NCBI Taxonomy" id="3073259"/>
    <lineage>
        <taxon>Viruses</taxon>
        <taxon>Varidnaviria</taxon>
        <taxon>Bamfordvirae</taxon>
        <taxon>Preplasmiviricota</taxon>
        <taxon>Polisuviricotina</taxon>
        <taxon>Pharingeaviricetes</taxon>
        <taxon>Rowavirales</taxon>
        <taxon>Adenoviridae</taxon>
    </lineage>
</organism>
<proteinExistence type="inferred from homology"/>
<dbReference type="PANTHER" id="PTHR11610">
    <property type="entry name" value="LIPASE"/>
    <property type="match status" value="1"/>
</dbReference>
<evidence type="ECO:0000256" key="1">
    <source>
        <dbReference type="ARBA" id="ARBA00004613"/>
    </source>
</evidence>
<dbReference type="InterPro" id="IPR000734">
    <property type="entry name" value="TAG_lipase"/>
</dbReference>
<evidence type="ECO:0000256" key="4">
    <source>
        <dbReference type="SAM" id="MobiDB-lite"/>
    </source>
</evidence>
<keyword evidence="5" id="KW-1133">Transmembrane helix</keyword>
<dbReference type="InterPro" id="IPR029058">
    <property type="entry name" value="AB_hydrolase_fold"/>
</dbReference>
<keyword evidence="5" id="KW-0812">Transmembrane</keyword>
<feature type="transmembrane region" description="Helical" evidence="5">
    <location>
        <begin position="680"/>
        <end position="700"/>
    </location>
</feature>
<evidence type="ECO:0000313" key="7">
    <source>
        <dbReference type="EMBL" id="WMQ77638.1"/>
    </source>
</evidence>
<dbReference type="GO" id="GO:0016042">
    <property type="term" value="P:lipid catabolic process"/>
    <property type="evidence" value="ECO:0007669"/>
    <property type="project" value="TreeGrafter"/>
</dbReference>
<dbReference type="SUPFAM" id="SSF53474">
    <property type="entry name" value="alpha/beta-Hydrolases"/>
    <property type="match status" value="1"/>
</dbReference>
<evidence type="ECO:0000256" key="3">
    <source>
        <dbReference type="ARBA" id="ARBA00022525"/>
    </source>
</evidence>
<protein>
    <submittedName>
        <fullName evidence="7">ORF19</fullName>
    </submittedName>
</protein>
<keyword evidence="3" id="KW-0964">Secreted</keyword>
<reference evidence="7" key="1">
    <citation type="submission" date="2023-06" db="EMBL/GenBank/DDBJ databases">
        <authorList>
            <person name="Zheng W."/>
            <person name="Wang Q."/>
            <person name="xu X.D."/>
        </authorList>
    </citation>
    <scope>NUCLEOTIDE SEQUENCE</scope>
    <source>
        <strain evidence="7">Cd_2020_s1</strain>
    </source>
</reference>